<evidence type="ECO:0000256" key="7">
    <source>
        <dbReference type="ARBA" id="ARBA00023224"/>
    </source>
</evidence>
<dbReference type="SMART" id="SM00283">
    <property type="entry name" value="MA"/>
    <property type="match status" value="1"/>
</dbReference>
<evidence type="ECO:0000313" key="14">
    <source>
        <dbReference type="EMBL" id="AIB13010.1"/>
    </source>
</evidence>
<dbReference type="Proteomes" id="UP000027186">
    <property type="component" value="Chromosome"/>
</dbReference>
<evidence type="ECO:0000259" key="12">
    <source>
        <dbReference type="PROSITE" id="PS50192"/>
    </source>
</evidence>
<evidence type="ECO:0000256" key="1">
    <source>
        <dbReference type="ARBA" id="ARBA00004429"/>
    </source>
</evidence>
<dbReference type="Pfam" id="PF00672">
    <property type="entry name" value="HAMP"/>
    <property type="match status" value="1"/>
</dbReference>
<dbReference type="GO" id="GO:0005886">
    <property type="term" value="C:plasma membrane"/>
    <property type="evidence" value="ECO:0007669"/>
    <property type="project" value="UniProtKB-SubCell"/>
</dbReference>
<evidence type="ECO:0000256" key="9">
    <source>
        <dbReference type="PROSITE-ProRule" id="PRU00284"/>
    </source>
</evidence>
<evidence type="ECO:0000256" key="8">
    <source>
        <dbReference type="ARBA" id="ARBA00029447"/>
    </source>
</evidence>
<dbReference type="InterPro" id="IPR033480">
    <property type="entry name" value="sCache_2"/>
</dbReference>
<evidence type="ECO:0000259" key="11">
    <source>
        <dbReference type="PROSITE" id="PS50111"/>
    </source>
</evidence>
<dbReference type="KEGG" id="abq:ABAZ39_13675"/>
<comment type="similarity">
    <text evidence="8">Belongs to the methyl-accepting chemotaxis (MCP) protein family.</text>
</comment>
<dbReference type="PANTHER" id="PTHR32089">
    <property type="entry name" value="METHYL-ACCEPTING CHEMOTAXIS PROTEIN MCPB"/>
    <property type="match status" value="1"/>
</dbReference>
<keyword evidence="2" id="KW-1003">Cell membrane</keyword>
<keyword evidence="4 10" id="KW-0812">Transmembrane</keyword>
<dbReference type="PANTHER" id="PTHR32089:SF112">
    <property type="entry name" value="LYSOZYME-LIKE PROTEIN-RELATED"/>
    <property type="match status" value="1"/>
</dbReference>
<dbReference type="Pfam" id="PF17200">
    <property type="entry name" value="sCache_2"/>
    <property type="match status" value="1"/>
</dbReference>
<dbReference type="Gene3D" id="3.30.450.20">
    <property type="entry name" value="PAS domain"/>
    <property type="match status" value="1"/>
</dbReference>
<keyword evidence="3" id="KW-0997">Cell inner membrane</keyword>
<dbReference type="CDD" id="cd06225">
    <property type="entry name" value="HAMP"/>
    <property type="match status" value="1"/>
</dbReference>
<dbReference type="GO" id="GO:0006935">
    <property type="term" value="P:chemotaxis"/>
    <property type="evidence" value="ECO:0007669"/>
    <property type="project" value="InterPro"/>
</dbReference>
<dbReference type="PROSITE" id="PS50885">
    <property type="entry name" value="HAMP"/>
    <property type="match status" value="1"/>
</dbReference>
<dbReference type="InterPro" id="IPR004089">
    <property type="entry name" value="MCPsignal_dom"/>
</dbReference>
<organism evidence="14 15">
    <name type="scientific">Azospirillum argentinense</name>
    <dbReference type="NCBI Taxonomy" id="2970906"/>
    <lineage>
        <taxon>Bacteria</taxon>
        <taxon>Pseudomonadati</taxon>
        <taxon>Pseudomonadota</taxon>
        <taxon>Alphaproteobacteria</taxon>
        <taxon>Rhodospirillales</taxon>
        <taxon>Azospirillaceae</taxon>
        <taxon>Azospirillum</taxon>
    </lineage>
</organism>
<feature type="transmembrane region" description="Helical" evidence="10">
    <location>
        <begin position="193"/>
        <end position="212"/>
    </location>
</feature>
<evidence type="ECO:0000256" key="3">
    <source>
        <dbReference type="ARBA" id="ARBA00022519"/>
    </source>
</evidence>
<dbReference type="Gene3D" id="1.10.287.950">
    <property type="entry name" value="Methyl-accepting chemotaxis protein"/>
    <property type="match status" value="1"/>
</dbReference>
<dbReference type="PROSITE" id="PS50111">
    <property type="entry name" value="CHEMOTAXIS_TRANSDUC_2"/>
    <property type="match status" value="1"/>
</dbReference>
<dbReference type="SMART" id="SM01049">
    <property type="entry name" value="Cache_2"/>
    <property type="match status" value="1"/>
</dbReference>
<protein>
    <submittedName>
        <fullName evidence="14">Chemotaxis protein</fullName>
    </submittedName>
</protein>
<sequence>MTLTKLSIRAKLWALVVAASVASFAIAGAGLYLNYSRMHADRLDTLHSIVETGVTLATTLEADAAAGKITREEAQARFKAAVAGIRYAGGKEYLFAHTMDGYGFAHVNAKLIGADVKPLKSANGVHMIVEFIRMVRATGDGLLEYDWPRTVGGSDLAVKLGYVRGFEPWNIFIGTGIFIDDIRAAFLDQLRTLAFVILALAVPAVGLIAWVGTDISRVLRGLGAKMRSLADGDLNTRFPEAERGDEIGAMAKAVLVFQTNARDKQRLEAEQAASAQRAEEEKRRAMLALAASFEQSIGAVVRTVSDAAATMEERAAEMSRAAAQTDELATSVAAATEQTSANVQTVAAASEELASSIQEISRQVAESSRIAGEAVTLSGRANGKVGGLAEAVQKIGAVVQLINDIASQTNLLALNATIEAARAGEAGKGFAVVASEVKALANQTAKATEEIAAQVANIQSVTGDAVGEIQGVTQVILRVNEIATSIASAVEEQGAATREISRNVQEAAGGTQEVSANISGVTGAATRSGATARDVLEMSRQLGHQLDTLHREVGGFLQQLRAA</sequence>
<dbReference type="Pfam" id="PF00015">
    <property type="entry name" value="MCPsignal"/>
    <property type="match status" value="1"/>
</dbReference>
<evidence type="ECO:0000313" key="15">
    <source>
        <dbReference type="Proteomes" id="UP000027186"/>
    </source>
</evidence>
<evidence type="ECO:0000256" key="4">
    <source>
        <dbReference type="ARBA" id="ARBA00022692"/>
    </source>
</evidence>
<evidence type="ECO:0000259" key="13">
    <source>
        <dbReference type="PROSITE" id="PS50885"/>
    </source>
</evidence>
<dbReference type="EMBL" id="CP007793">
    <property type="protein sequence ID" value="AIB13010.1"/>
    <property type="molecule type" value="Genomic_DNA"/>
</dbReference>
<dbReference type="RefSeq" id="WP_038530062.1">
    <property type="nucleotide sequence ID" value="NZ_CP007793.1"/>
</dbReference>
<dbReference type="PROSITE" id="PS50192">
    <property type="entry name" value="T_SNARE"/>
    <property type="match status" value="1"/>
</dbReference>
<gene>
    <name evidence="14" type="ORF">ABAZ39_13675</name>
</gene>
<proteinExistence type="inferred from homology"/>
<feature type="domain" description="Methyl-accepting transducer" evidence="11">
    <location>
        <begin position="307"/>
        <end position="529"/>
    </location>
</feature>
<feature type="domain" description="HAMP" evidence="13">
    <location>
        <begin position="213"/>
        <end position="266"/>
    </location>
</feature>
<dbReference type="GO" id="GO:0004888">
    <property type="term" value="F:transmembrane signaling receptor activity"/>
    <property type="evidence" value="ECO:0007669"/>
    <property type="project" value="InterPro"/>
</dbReference>
<evidence type="ECO:0000256" key="5">
    <source>
        <dbReference type="ARBA" id="ARBA00022989"/>
    </source>
</evidence>
<dbReference type="InterPro" id="IPR004090">
    <property type="entry name" value="Chemotax_Me-accpt_rcpt"/>
</dbReference>
<dbReference type="Gene3D" id="6.10.340.10">
    <property type="match status" value="1"/>
</dbReference>
<keyword evidence="5 10" id="KW-1133">Transmembrane helix</keyword>
<keyword evidence="6 10" id="KW-0472">Membrane</keyword>
<dbReference type="GO" id="GO:0007165">
    <property type="term" value="P:signal transduction"/>
    <property type="evidence" value="ECO:0007669"/>
    <property type="project" value="UniProtKB-KW"/>
</dbReference>
<evidence type="ECO:0000256" key="2">
    <source>
        <dbReference type="ARBA" id="ARBA00022475"/>
    </source>
</evidence>
<reference evidence="14 15" key="1">
    <citation type="journal article" date="2014" name="Genome Announc.">
        <title>Complete Genome Sequence of the Model Rhizosphere Strain Azospirillum brasilense Az39, Successfully Applied in Agriculture.</title>
        <authorList>
            <person name="Rivera D."/>
            <person name="Revale S."/>
            <person name="Molina R."/>
            <person name="Gualpa J."/>
            <person name="Puente M."/>
            <person name="Maroniche G."/>
            <person name="Paris G."/>
            <person name="Baker D."/>
            <person name="Clavijo B."/>
            <person name="McLay K."/>
            <person name="Spaepen S."/>
            <person name="Perticari A."/>
            <person name="Vazquez M."/>
            <person name="Wisniewski-Dye F."/>
            <person name="Watkins C."/>
            <person name="Martinez-Abarca F."/>
            <person name="Vanderleyden J."/>
            <person name="Cassan F."/>
        </authorList>
    </citation>
    <scope>NUCLEOTIDE SEQUENCE [LARGE SCALE GENOMIC DNA]</scope>
    <source>
        <strain evidence="14 15">Az39</strain>
    </source>
</reference>
<feature type="domain" description="T-SNARE coiled-coil homology" evidence="12">
    <location>
        <begin position="459"/>
        <end position="521"/>
    </location>
</feature>
<name>A0A060DJQ1_9PROT</name>
<accession>A0A060DJQ1</accession>
<comment type="subcellular location">
    <subcellularLocation>
        <location evidence="1">Cell inner membrane</location>
        <topology evidence="1">Multi-pass membrane protein</topology>
    </subcellularLocation>
</comment>
<evidence type="ECO:0000256" key="6">
    <source>
        <dbReference type="ARBA" id="ARBA00023136"/>
    </source>
</evidence>
<feature type="transmembrane region" description="Helical" evidence="10">
    <location>
        <begin position="12"/>
        <end position="33"/>
    </location>
</feature>
<dbReference type="InterPro" id="IPR003660">
    <property type="entry name" value="HAMP_dom"/>
</dbReference>
<keyword evidence="7 9" id="KW-0807">Transducer</keyword>
<dbReference type="InterPro" id="IPR000727">
    <property type="entry name" value="T_SNARE_dom"/>
</dbReference>
<evidence type="ECO:0000256" key="10">
    <source>
        <dbReference type="SAM" id="Phobius"/>
    </source>
</evidence>
<dbReference type="AlphaFoldDB" id="A0A060DJQ1"/>
<dbReference type="PRINTS" id="PR00260">
    <property type="entry name" value="CHEMTRNSDUCR"/>
</dbReference>
<dbReference type="SUPFAM" id="SSF58104">
    <property type="entry name" value="Methyl-accepting chemotaxis protein (MCP) signaling domain"/>
    <property type="match status" value="1"/>
</dbReference>
<dbReference type="SMART" id="SM00304">
    <property type="entry name" value="HAMP"/>
    <property type="match status" value="1"/>
</dbReference>